<evidence type="ECO:0000313" key="1">
    <source>
        <dbReference type="EMBL" id="GGY09554.1"/>
    </source>
</evidence>
<keyword evidence="2" id="KW-1185">Reference proteome</keyword>
<accession>A0ABQ2ZBJ5</accession>
<sequence>MQQRRPGDRGGVMGVTETLNKCLRHSIAALRGSLTYTPYAPVDSKPAVSRPFGAILRMFVATLGSVLRAPCA</sequence>
<reference evidence="2" key="1">
    <citation type="journal article" date="2019" name="Int. J. Syst. Evol. Microbiol.">
        <title>The Global Catalogue of Microorganisms (GCM) 10K type strain sequencing project: providing services to taxonomists for standard genome sequencing and annotation.</title>
        <authorList>
            <consortium name="The Broad Institute Genomics Platform"/>
            <consortium name="The Broad Institute Genome Sequencing Center for Infectious Disease"/>
            <person name="Wu L."/>
            <person name="Ma J."/>
        </authorList>
    </citation>
    <scope>NUCLEOTIDE SEQUENCE [LARGE SCALE GENOMIC DNA]</scope>
    <source>
        <strain evidence="2">KCTC 22228</strain>
    </source>
</reference>
<evidence type="ECO:0000313" key="2">
    <source>
        <dbReference type="Proteomes" id="UP000653056"/>
    </source>
</evidence>
<dbReference type="EMBL" id="BMXS01000035">
    <property type="protein sequence ID" value="GGY09554.1"/>
    <property type="molecule type" value="Genomic_DNA"/>
</dbReference>
<name>A0ABQ2ZBJ5_9GAMM</name>
<comment type="caution">
    <text evidence="1">The sequence shown here is derived from an EMBL/GenBank/DDBJ whole genome shotgun (WGS) entry which is preliminary data.</text>
</comment>
<protein>
    <submittedName>
        <fullName evidence="1">Uncharacterized protein</fullName>
    </submittedName>
</protein>
<gene>
    <name evidence="1" type="ORF">GCM10007160_41070</name>
</gene>
<dbReference type="Proteomes" id="UP000653056">
    <property type="component" value="Unassembled WGS sequence"/>
</dbReference>
<organism evidence="1 2">
    <name type="scientific">Litchfieldella qijiaojingensis</name>
    <dbReference type="NCBI Taxonomy" id="980347"/>
    <lineage>
        <taxon>Bacteria</taxon>
        <taxon>Pseudomonadati</taxon>
        <taxon>Pseudomonadota</taxon>
        <taxon>Gammaproteobacteria</taxon>
        <taxon>Oceanospirillales</taxon>
        <taxon>Halomonadaceae</taxon>
        <taxon>Litchfieldella</taxon>
    </lineage>
</organism>
<proteinExistence type="predicted"/>